<keyword evidence="8" id="KW-1133">Transmembrane helix</keyword>
<keyword evidence="4 7" id="KW-0808">Transferase</keyword>
<dbReference type="RefSeq" id="WP_204401566.1">
    <property type="nucleotide sequence ID" value="NZ_JAFBEE010000007.1"/>
</dbReference>
<evidence type="ECO:0000256" key="1">
    <source>
        <dbReference type="ARBA" id="ARBA00005189"/>
    </source>
</evidence>
<dbReference type="PANTHER" id="PTHR10434">
    <property type="entry name" value="1-ACYL-SN-GLYCEROL-3-PHOSPHATE ACYLTRANSFERASE"/>
    <property type="match status" value="1"/>
</dbReference>
<organism evidence="10 11">
    <name type="scientific">Alkaliphilus hydrothermalis</name>
    <dbReference type="NCBI Taxonomy" id="1482730"/>
    <lineage>
        <taxon>Bacteria</taxon>
        <taxon>Bacillati</taxon>
        <taxon>Bacillota</taxon>
        <taxon>Clostridia</taxon>
        <taxon>Peptostreptococcales</taxon>
        <taxon>Natronincolaceae</taxon>
        <taxon>Alkaliphilus</taxon>
    </lineage>
</organism>
<keyword evidence="3 7" id="KW-0444">Lipid biosynthesis</keyword>
<dbReference type="NCBIfam" id="TIGR00530">
    <property type="entry name" value="AGP_acyltrn"/>
    <property type="match status" value="1"/>
</dbReference>
<dbReference type="EC" id="2.3.1.51" evidence="7"/>
<name>A0ABS2NPS0_9FIRM</name>
<comment type="caution">
    <text evidence="10">The sequence shown here is derived from an EMBL/GenBank/DDBJ whole genome shotgun (WGS) entry which is preliminary data.</text>
</comment>
<dbReference type="InterPro" id="IPR002123">
    <property type="entry name" value="Plipid/glycerol_acylTrfase"/>
</dbReference>
<comment type="catalytic activity">
    <reaction evidence="7">
        <text>a 1-acyl-sn-glycero-3-phosphate + an acyl-CoA = a 1,2-diacyl-sn-glycero-3-phosphate + CoA</text>
        <dbReference type="Rhea" id="RHEA:19709"/>
        <dbReference type="ChEBI" id="CHEBI:57287"/>
        <dbReference type="ChEBI" id="CHEBI:57970"/>
        <dbReference type="ChEBI" id="CHEBI:58342"/>
        <dbReference type="ChEBI" id="CHEBI:58608"/>
        <dbReference type="EC" id="2.3.1.51"/>
    </reaction>
</comment>
<feature type="domain" description="Phospholipid/glycerol acyltransferase" evidence="9">
    <location>
        <begin position="73"/>
        <end position="187"/>
    </location>
</feature>
<accession>A0ABS2NPS0</accession>
<comment type="pathway">
    <text evidence="1">Lipid metabolism.</text>
</comment>
<sequence length="239" mass="26847">MRTIFWFASFWIYTVFTLFYIPRVKRLIKKGLITEKRQFAHRVAGKWAKTMVSLTGGTVEVIGLENIPQDGAVLFASNHQGNFDIPLLLSSISKPIGFVAKVELERLPFINTWMKLLECVFIDRKDMRQSLRTISTATEILKSGQSMVIFPEGTRSKGKEMQPFKPGSLRLAQKAGTPVVPVTISGSYRLMEGNNNRIKPAHVKIIFAPPVDPQAIDKASDLTVTVFDIIEDNLTKHPS</sequence>
<evidence type="ECO:0000256" key="5">
    <source>
        <dbReference type="ARBA" id="ARBA00023098"/>
    </source>
</evidence>
<feature type="transmembrane region" description="Helical" evidence="8">
    <location>
        <begin position="6"/>
        <end position="22"/>
    </location>
</feature>
<reference evidence="10 11" key="1">
    <citation type="submission" date="2021-01" db="EMBL/GenBank/DDBJ databases">
        <title>Genomic Encyclopedia of Type Strains, Phase IV (KMG-IV): sequencing the most valuable type-strain genomes for metagenomic binning, comparative biology and taxonomic classification.</title>
        <authorList>
            <person name="Goeker M."/>
        </authorList>
    </citation>
    <scope>NUCLEOTIDE SEQUENCE [LARGE SCALE GENOMIC DNA]</scope>
    <source>
        <strain evidence="10 11">DSM 25890</strain>
    </source>
</reference>
<dbReference type="CDD" id="cd07989">
    <property type="entry name" value="LPLAT_AGPAT-like"/>
    <property type="match status" value="1"/>
</dbReference>
<keyword evidence="8" id="KW-0472">Membrane</keyword>
<evidence type="ECO:0000256" key="7">
    <source>
        <dbReference type="RuleBase" id="RU361267"/>
    </source>
</evidence>
<dbReference type="SUPFAM" id="SSF69593">
    <property type="entry name" value="Glycerol-3-phosphate (1)-acyltransferase"/>
    <property type="match status" value="1"/>
</dbReference>
<keyword evidence="8" id="KW-0812">Transmembrane</keyword>
<protein>
    <recommendedName>
        <fullName evidence="7">1-acyl-sn-glycerol-3-phosphate acyltransferase</fullName>
        <ecNumber evidence="7">2.3.1.51</ecNumber>
    </recommendedName>
</protein>
<dbReference type="EMBL" id="JAFBEE010000007">
    <property type="protein sequence ID" value="MBM7614907.1"/>
    <property type="molecule type" value="Genomic_DNA"/>
</dbReference>
<evidence type="ECO:0000313" key="11">
    <source>
        <dbReference type="Proteomes" id="UP001314796"/>
    </source>
</evidence>
<dbReference type="PANTHER" id="PTHR10434:SF64">
    <property type="entry name" value="1-ACYL-SN-GLYCEROL-3-PHOSPHATE ACYLTRANSFERASE-RELATED"/>
    <property type="match status" value="1"/>
</dbReference>
<proteinExistence type="inferred from homology"/>
<evidence type="ECO:0000256" key="3">
    <source>
        <dbReference type="ARBA" id="ARBA00022516"/>
    </source>
</evidence>
<dbReference type="SMART" id="SM00563">
    <property type="entry name" value="PlsC"/>
    <property type="match status" value="1"/>
</dbReference>
<comment type="domain">
    <text evidence="7">The HXXXXD motif is essential for acyltransferase activity and may constitute the binding site for the phosphate moiety of the glycerol-3-phosphate.</text>
</comment>
<dbReference type="Pfam" id="PF01553">
    <property type="entry name" value="Acyltransferase"/>
    <property type="match status" value="1"/>
</dbReference>
<keyword evidence="7" id="KW-1208">Phospholipid metabolism</keyword>
<dbReference type="GO" id="GO:0003841">
    <property type="term" value="F:1-acylglycerol-3-phosphate O-acyltransferase activity"/>
    <property type="evidence" value="ECO:0007669"/>
    <property type="project" value="UniProtKB-EC"/>
</dbReference>
<evidence type="ECO:0000313" key="10">
    <source>
        <dbReference type="EMBL" id="MBM7614907.1"/>
    </source>
</evidence>
<evidence type="ECO:0000256" key="4">
    <source>
        <dbReference type="ARBA" id="ARBA00022679"/>
    </source>
</evidence>
<evidence type="ECO:0000259" key="9">
    <source>
        <dbReference type="SMART" id="SM00563"/>
    </source>
</evidence>
<keyword evidence="7" id="KW-0594">Phospholipid biosynthesis</keyword>
<evidence type="ECO:0000256" key="8">
    <source>
        <dbReference type="SAM" id="Phobius"/>
    </source>
</evidence>
<comment type="similarity">
    <text evidence="2 7">Belongs to the 1-acyl-sn-glycerol-3-phosphate acyltransferase family.</text>
</comment>
<gene>
    <name evidence="10" type="ORF">JOC73_001426</name>
</gene>
<evidence type="ECO:0000256" key="6">
    <source>
        <dbReference type="ARBA" id="ARBA00023315"/>
    </source>
</evidence>
<dbReference type="Proteomes" id="UP001314796">
    <property type="component" value="Unassembled WGS sequence"/>
</dbReference>
<keyword evidence="6 7" id="KW-0012">Acyltransferase</keyword>
<keyword evidence="11" id="KW-1185">Reference proteome</keyword>
<evidence type="ECO:0000256" key="2">
    <source>
        <dbReference type="ARBA" id="ARBA00008655"/>
    </source>
</evidence>
<dbReference type="InterPro" id="IPR004552">
    <property type="entry name" value="AGP_acyltrans"/>
</dbReference>
<keyword evidence="5 7" id="KW-0443">Lipid metabolism</keyword>